<sequence length="358" mass="40357">MLKYLLLCNLISSAYCFVCKDQNNEPVEWFAVYKMPMENADNSVPGIQKGVAWYYVDSNNKGALTPSQKTLDDKDQAIAYTLNQYYAKQFDSTIFHVMYNDEPYNSTSPTLLDALMSNRAELPTIQFGHTKGTIFFDSTSGVWLIHSVPKFPPPDHYEYPATGHDYGQTMLCLSFNYAALEGIATQLYYNKPDIYSSQLPTKMAADFPVLAQVIAGKYKQGEPYFNTLTLTTINGQKFTSFAKSNQFNNDLYDGLVAPILQTDLIAETWRRGSEIPLSCTTAYHTNDALEIQVGSTSEFKYTKDHSKMARSTDPTKPWVCIGDINRMTSQYVRGGGTTCISSTFLWKAFNVIKDENHC</sequence>
<organism evidence="4 5">
    <name type="scientific">Cylicocyclus nassatus</name>
    <name type="common">Nematode worm</name>
    <dbReference type="NCBI Taxonomy" id="53992"/>
    <lineage>
        <taxon>Eukaryota</taxon>
        <taxon>Metazoa</taxon>
        <taxon>Ecdysozoa</taxon>
        <taxon>Nematoda</taxon>
        <taxon>Chromadorea</taxon>
        <taxon>Rhabditida</taxon>
        <taxon>Rhabditina</taxon>
        <taxon>Rhabditomorpha</taxon>
        <taxon>Strongyloidea</taxon>
        <taxon>Strongylidae</taxon>
        <taxon>Cylicocyclus</taxon>
    </lineage>
</organism>
<evidence type="ECO:0000313" key="5">
    <source>
        <dbReference type="Proteomes" id="UP001176961"/>
    </source>
</evidence>
<dbReference type="GO" id="GO:0006309">
    <property type="term" value="P:apoptotic DNA fragmentation"/>
    <property type="evidence" value="ECO:0007669"/>
    <property type="project" value="TreeGrafter"/>
</dbReference>
<dbReference type="GO" id="GO:0004531">
    <property type="term" value="F:deoxyribonuclease II activity"/>
    <property type="evidence" value="ECO:0007669"/>
    <property type="project" value="InterPro"/>
</dbReference>
<comment type="similarity">
    <text evidence="1">Belongs to the DNase II family.</text>
</comment>
<dbReference type="Proteomes" id="UP001176961">
    <property type="component" value="Unassembled WGS sequence"/>
</dbReference>
<accession>A0AA36H2C5</accession>
<evidence type="ECO:0000256" key="3">
    <source>
        <dbReference type="SAM" id="SignalP"/>
    </source>
</evidence>
<reference evidence="4" key="1">
    <citation type="submission" date="2023-07" db="EMBL/GenBank/DDBJ databases">
        <authorList>
            <consortium name="CYATHOMIX"/>
        </authorList>
    </citation>
    <scope>NUCLEOTIDE SEQUENCE</scope>
    <source>
        <strain evidence="4">N/A</strain>
    </source>
</reference>
<dbReference type="PANTHER" id="PTHR10858">
    <property type="entry name" value="DEOXYRIBONUCLEASE II"/>
    <property type="match status" value="1"/>
</dbReference>
<keyword evidence="3" id="KW-0732">Signal</keyword>
<feature type="chain" id="PRO_5041355086" evidence="3">
    <location>
        <begin position="17"/>
        <end position="358"/>
    </location>
</feature>
<keyword evidence="2" id="KW-0378">Hydrolase</keyword>
<dbReference type="CDD" id="cd09121">
    <property type="entry name" value="PLDc_DNaseII_2"/>
    <property type="match status" value="1"/>
</dbReference>
<dbReference type="AlphaFoldDB" id="A0AA36H2C5"/>
<feature type="signal peptide" evidence="3">
    <location>
        <begin position="1"/>
        <end position="16"/>
    </location>
</feature>
<dbReference type="Pfam" id="PF03265">
    <property type="entry name" value="DNase_II"/>
    <property type="match status" value="1"/>
</dbReference>
<protein>
    <submittedName>
        <fullName evidence="4">Uncharacterized protein</fullName>
    </submittedName>
</protein>
<dbReference type="InterPro" id="IPR004947">
    <property type="entry name" value="DNase_II"/>
</dbReference>
<evidence type="ECO:0000313" key="4">
    <source>
        <dbReference type="EMBL" id="CAJ0602516.1"/>
    </source>
</evidence>
<keyword evidence="5" id="KW-1185">Reference proteome</keyword>
<gene>
    <name evidence="4" type="ORF">CYNAS_LOCUS14499</name>
</gene>
<dbReference type="PANTHER" id="PTHR10858:SF31">
    <property type="entry name" value="DEOXYRIBONUCLEASE-2"/>
    <property type="match status" value="1"/>
</dbReference>
<name>A0AA36H2C5_CYLNA</name>
<comment type="caution">
    <text evidence="4">The sequence shown here is derived from an EMBL/GenBank/DDBJ whole genome shotgun (WGS) entry which is preliminary data.</text>
</comment>
<dbReference type="EMBL" id="CATQJL010000305">
    <property type="protein sequence ID" value="CAJ0602516.1"/>
    <property type="molecule type" value="Genomic_DNA"/>
</dbReference>
<dbReference type="CDD" id="cd09120">
    <property type="entry name" value="PLDc_DNaseII_1"/>
    <property type="match status" value="1"/>
</dbReference>
<proteinExistence type="inferred from homology"/>
<evidence type="ECO:0000256" key="1">
    <source>
        <dbReference type="ARBA" id="ARBA00007527"/>
    </source>
</evidence>
<evidence type="ECO:0000256" key="2">
    <source>
        <dbReference type="ARBA" id="ARBA00022801"/>
    </source>
</evidence>